<keyword evidence="3" id="KW-0472">Membrane</keyword>
<sequence length="284" mass="31972">MIPLLMYAYFINFRGYKSISFWNYYINIYLGFGMKPKGWTGPSWPDLQFAHLWFIEHLLIYAVLYCAIRWLLKKRISKKLELNTLSVIMFGVLVASATFAIRIQHPINEWVGFLGFIQTEFAHVPQYAAFFIAGTLAYRNRWLDSISNAAGLGWLSAGVILMLLRYGGWVPFLSPGGLNRDSLGYSFYETFLCLGLSIGLLYIFRELGNRTNSMARMLARHAFAVYFVHVPVVVGLQYALAHAPLPTGLKFVLAAAGGIVLSFLISCGAHQLMRGARSTSRSTP</sequence>
<dbReference type="PANTHER" id="PTHR36927">
    <property type="entry name" value="BLR4337 PROTEIN"/>
    <property type="match status" value="1"/>
</dbReference>
<keyword evidence="3" id="KW-1133">Transmembrane helix</keyword>
<feature type="domain" description="Acyltransferase 3" evidence="4">
    <location>
        <begin position="7"/>
        <end position="266"/>
    </location>
</feature>
<comment type="subcellular location">
    <subcellularLocation>
        <location evidence="1">Membrane</location>
    </subcellularLocation>
</comment>
<feature type="transmembrane region" description="Helical" evidence="3">
    <location>
        <begin position="84"/>
        <end position="101"/>
    </location>
</feature>
<dbReference type="Proteomes" id="UP001248709">
    <property type="component" value="Unassembled WGS sequence"/>
</dbReference>
<comment type="caution">
    <text evidence="5">The sequence shown here is derived from an EMBL/GenBank/DDBJ whole genome shotgun (WGS) entry which is preliminary data.</text>
</comment>
<dbReference type="Pfam" id="PF01757">
    <property type="entry name" value="Acyl_transf_3"/>
    <property type="match status" value="1"/>
</dbReference>
<evidence type="ECO:0000256" key="2">
    <source>
        <dbReference type="ARBA" id="ARBA00007400"/>
    </source>
</evidence>
<protein>
    <submittedName>
        <fullName evidence="5">Surface polysaccharide O-acyltransferase-like enzyme</fullName>
    </submittedName>
</protein>
<comment type="similarity">
    <text evidence="2">Belongs to the acyltransferase 3 family.</text>
</comment>
<feature type="transmembrane region" description="Helical" evidence="3">
    <location>
        <begin position="150"/>
        <end position="173"/>
    </location>
</feature>
<dbReference type="EMBL" id="JAUSUY010000008">
    <property type="protein sequence ID" value="MDT3426691.1"/>
    <property type="molecule type" value="Genomic_DNA"/>
</dbReference>
<dbReference type="InterPro" id="IPR002656">
    <property type="entry name" value="Acyl_transf_3_dom"/>
</dbReference>
<feature type="transmembrane region" description="Helical" evidence="3">
    <location>
        <begin position="52"/>
        <end position="72"/>
    </location>
</feature>
<keyword evidence="3" id="KW-0812">Transmembrane</keyword>
<accession>A0ABU3H8A4</accession>
<organism evidence="5 6">
    <name type="scientific">Paenibacillus forsythiae</name>
    <dbReference type="NCBI Taxonomy" id="365616"/>
    <lineage>
        <taxon>Bacteria</taxon>
        <taxon>Bacillati</taxon>
        <taxon>Bacillota</taxon>
        <taxon>Bacilli</taxon>
        <taxon>Bacillales</taxon>
        <taxon>Paenibacillaceae</taxon>
        <taxon>Paenibacillus</taxon>
    </lineage>
</organism>
<name>A0ABU3H8A4_9BACL</name>
<evidence type="ECO:0000313" key="5">
    <source>
        <dbReference type="EMBL" id="MDT3426691.1"/>
    </source>
</evidence>
<keyword evidence="6" id="KW-1185">Reference proteome</keyword>
<evidence type="ECO:0000313" key="6">
    <source>
        <dbReference type="Proteomes" id="UP001248709"/>
    </source>
</evidence>
<gene>
    <name evidence="5" type="ORF">J2Z22_002225</name>
</gene>
<evidence type="ECO:0000259" key="4">
    <source>
        <dbReference type="Pfam" id="PF01757"/>
    </source>
</evidence>
<feature type="transmembrane region" description="Helical" evidence="3">
    <location>
        <begin position="121"/>
        <end position="138"/>
    </location>
</feature>
<evidence type="ECO:0000256" key="1">
    <source>
        <dbReference type="ARBA" id="ARBA00004370"/>
    </source>
</evidence>
<feature type="transmembrane region" description="Helical" evidence="3">
    <location>
        <begin position="251"/>
        <end position="272"/>
    </location>
</feature>
<dbReference type="InterPro" id="IPR050623">
    <property type="entry name" value="Glucan_succinyl_AcylTrfase"/>
</dbReference>
<reference evidence="5 6" key="1">
    <citation type="submission" date="2023-07" db="EMBL/GenBank/DDBJ databases">
        <title>Genomic Encyclopedia of Type Strains, Phase IV (KMG-IV): sequencing the most valuable type-strain genomes for metagenomic binning, comparative biology and taxonomic classification.</title>
        <authorList>
            <person name="Goeker M."/>
        </authorList>
    </citation>
    <scope>NUCLEOTIDE SEQUENCE [LARGE SCALE GENOMIC DNA]</scope>
    <source>
        <strain evidence="5 6">T98</strain>
    </source>
</reference>
<feature type="transmembrane region" description="Helical" evidence="3">
    <location>
        <begin position="224"/>
        <end position="245"/>
    </location>
</feature>
<feature type="transmembrane region" description="Helical" evidence="3">
    <location>
        <begin position="185"/>
        <end position="204"/>
    </location>
</feature>
<evidence type="ECO:0000256" key="3">
    <source>
        <dbReference type="SAM" id="Phobius"/>
    </source>
</evidence>
<proteinExistence type="inferred from homology"/>